<dbReference type="GeneID" id="101609945"/>
<dbReference type="CTD" id="7356"/>
<keyword evidence="10" id="KW-0732">Signal</keyword>
<dbReference type="GO" id="GO:0032696">
    <property type="term" value="P:negative regulation of interleukin-13 production"/>
    <property type="evidence" value="ECO:0007669"/>
    <property type="project" value="Ensembl"/>
</dbReference>
<dbReference type="Proteomes" id="UP000694385">
    <property type="component" value="Unassembled WGS sequence"/>
</dbReference>
<dbReference type="InterPro" id="IPR000329">
    <property type="entry name" value="Uteroglobin"/>
</dbReference>
<dbReference type="GO" id="GO:0032714">
    <property type="term" value="P:negative regulation of interleukin-5 production"/>
    <property type="evidence" value="ECO:0007669"/>
    <property type="project" value="Ensembl"/>
</dbReference>
<dbReference type="GeneTree" id="ENSGT00940000155073"/>
<dbReference type="GO" id="GO:0032689">
    <property type="term" value="P:negative regulation of type II interferon production"/>
    <property type="evidence" value="ECO:0007669"/>
    <property type="project" value="Ensembl"/>
</dbReference>
<dbReference type="PRINTS" id="PR00486">
    <property type="entry name" value="UTEROGLOBIN"/>
</dbReference>
<comment type="function">
    <text evidence="9">Binds phosphatidylcholine, phosphatidylinositol, polychlorinated biphenyls (PCB) and weakly progesterone, potent inhibitor of phospholipase A2.</text>
</comment>
<dbReference type="InterPro" id="IPR043215">
    <property type="entry name" value="Secretoglobin_1C-like"/>
</dbReference>
<dbReference type="PROSITE" id="PS51311">
    <property type="entry name" value="SCGB"/>
    <property type="match status" value="1"/>
</dbReference>
<dbReference type="GO" id="GO:0005737">
    <property type="term" value="C:cytoplasm"/>
    <property type="evidence" value="ECO:0007669"/>
    <property type="project" value="Ensembl"/>
</dbReference>
<dbReference type="GO" id="GO:0042098">
    <property type="term" value="P:T cell proliferation"/>
    <property type="evidence" value="ECO:0007669"/>
    <property type="project" value="Ensembl"/>
</dbReference>
<sequence>MKLAVTLSLVMLAFCCSSASAKDLPICPGFQKVIETLLMGTVPSYQKALQPFNPAQELQDSGVQMKMVLDTLSQETRENILKLTERILTSPQCKKDLKI</sequence>
<organism evidence="11 12">
    <name type="scientific">Jaculus jaculus</name>
    <name type="common">Lesser Egyptian jerboa</name>
    <dbReference type="NCBI Taxonomy" id="51337"/>
    <lineage>
        <taxon>Eukaryota</taxon>
        <taxon>Metazoa</taxon>
        <taxon>Chordata</taxon>
        <taxon>Craniata</taxon>
        <taxon>Vertebrata</taxon>
        <taxon>Euteleostomi</taxon>
        <taxon>Mammalia</taxon>
        <taxon>Eutheria</taxon>
        <taxon>Euarchontoglires</taxon>
        <taxon>Glires</taxon>
        <taxon>Rodentia</taxon>
        <taxon>Myomorpha</taxon>
        <taxon>Dipodoidea</taxon>
        <taxon>Dipodidae</taxon>
        <taxon>Dipodinae</taxon>
        <taxon>Jaculus</taxon>
    </lineage>
</organism>
<evidence type="ECO:0000256" key="10">
    <source>
        <dbReference type="SAM" id="SignalP"/>
    </source>
</evidence>
<feature type="signal peptide" evidence="10">
    <location>
        <begin position="1"/>
        <end position="21"/>
    </location>
</feature>
<evidence type="ECO:0000313" key="12">
    <source>
        <dbReference type="Proteomes" id="UP000694385"/>
    </source>
</evidence>
<evidence type="ECO:0000256" key="4">
    <source>
        <dbReference type="ARBA" id="ARBA00022525"/>
    </source>
</evidence>
<dbReference type="CDD" id="cd00633">
    <property type="entry name" value="Secretoglobin"/>
    <property type="match status" value="1"/>
</dbReference>
<dbReference type="PANTHER" id="PTHR10136">
    <property type="entry name" value="SECRETOGLOBIN FAMILY 1 MEMBER"/>
    <property type="match status" value="1"/>
</dbReference>
<protein>
    <recommendedName>
        <fullName evidence="3">Uteroglobin</fullName>
    </recommendedName>
    <alternativeName>
        <fullName evidence="7">Secretoglobin family 1A member 1</fullName>
    </alternativeName>
</protein>
<keyword evidence="12" id="KW-1185">Reference proteome</keyword>
<feature type="chain" id="PRO_5034600153" description="Uteroglobin" evidence="10">
    <location>
        <begin position="22"/>
        <end position="99"/>
    </location>
</feature>
<comment type="subcellular location">
    <subcellularLocation>
        <location evidence="1">Secreted</location>
    </subcellularLocation>
</comment>
<dbReference type="GO" id="GO:0050727">
    <property type="term" value="P:regulation of inflammatory response"/>
    <property type="evidence" value="ECO:0007669"/>
    <property type="project" value="Ensembl"/>
</dbReference>
<dbReference type="RefSeq" id="XP_004656594.1">
    <property type="nucleotide sequence ID" value="XM_004656537.2"/>
</dbReference>
<evidence type="ECO:0000313" key="11">
    <source>
        <dbReference type="Ensembl" id="ENSJJAP00000009313.1"/>
    </source>
</evidence>
<dbReference type="GO" id="GO:0032713">
    <property type="term" value="P:negative regulation of interleukin-4 production"/>
    <property type="evidence" value="ECO:0007669"/>
    <property type="project" value="Ensembl"/>
</dbReference>
<dbReference type="InterPro" id="IPR016126">
    <property type="entry name" value="Secretoglobin"/>
</dbReference>
<dbReference type="InterPro" id="IPR035960">
    <property type="entry name" value="Secretoglobin_sf"/>
</dbReference>
<dbReference type="GO" id="GO:0000122">
    <property type="term" value="P:negative regulation of transcription by RNA polymerase II"/>
    <property type="evidence" value="ECO:0007669"/>
    <property type="project" value="Ensembl"/>
</dbReference>
<reference evidence="11" key="2">
    <citation type="submission" date="2025-09" db="UniProtKB">
        <authorList>
            <consortium name="Ensembl"/>
        </authorList>
    </citation>
    <scope>IDENTIFICATION</scope>
</reference>
<dbReference type="Ensembl" id="ENSJJAT00000015759.1">
    <property type="protein sequence ID" value="ENSJJAP00000009313.1"/>
    <property type="gene ID" value="ENSJJAG00000013224.1"/>
</dbReference>
<evidence type="ECO:0000256" key="1">
    <source>
        <dbReference type="ARBA" id="ARBA00004613"/>
    </source>
</evidence>
<dbReference type="GO" id="GO:0042130">
    <property type="term" value="P:negative regulation of T cell proliferation"/>
    <property type="evidence" value="ECO:0007669"/>
    <property type="project" value="Ensembl"/>
</dbReference>
<dbReference type="AlphaFoldDB" id="A0A8C5KIT1"/>
<keyword evidence="6" id="KW-1015">Disulfide bond</keyword>
<name>A0A8C5KIT1_JACJA</name>
<dbReference type="Gene3D" id="1.10.210.10">
    <property type="entry name" value="Secretoglobin"/>
    <property type="match status" value="1"/>
</dbReference>
<dbReference type="FunFam" id="1.10.210.10:FF:000001">
    <property type="entry name" value="Uteroglobin"/>
    <property type="match status" value="1"/>
</dbReference>
<reference evidence="11" key="1">
    <citation type="submission" date="2025-08" db="UniProtKB">
        <authorList>
            <consortium name="Ensembl"/>
        </authorList>
    </citation>
    <scope>IDENTIFICATION</scope>
</reference>
<evidence type="ECO:0000256" key="2">
    <source>
        <dbReference type="ARBA" id="ARBA00008650"/>
    </source>
</evidence>
<evidence type="ECO:0000256" key="9">
    <source>
        <dbReference type="ARBA" id="ARBA00055802"/>
    </source>
</evidence>
<dbReference type="GO" id="GO:0005615">
    <property type="term" value="C:extracellular space"/>
    <property type="evidence" value="ECO:0007669"/>
    <property type="project" value="Ensembl"/>
</dbReference>
<dbReference type="SUPFAM" id="SSF48201">
    <property type="entry name" value="Uteroglobin-like"/>
    <property type="match status" value="1"/>
</dbReference>
<dbReference type="OMA" id="MKIAITI"/>
<accession>A0A8C5KIT1</accession>
<evidence type="ECO:0000256" key="8">
    <source>
        <dbReference type="ARBA" id="ARBA00047071"/>
    </source>
</evidence>
<dbReference type="Pfam" id="PF01099">
    <property type="entry name" value="Uteroglobin"/>
    <property type="match status" value="1"/>
</dbReference>
<evidence type="ECO:0000256" key="3">
    <source>
        <dbReference type="ARBA" id="ARBA00020696"/>
    </source>
</evidence>
<dbReference type="GO" id="GO:0019834">
    <property type="term" value="F:phospholipase A2 inhibitor activity"/>
    <property type="evidence" value="ECO:0007669"/>
    <property type="project" value="UniProtKB-KW"/>
</dbReference>
<dbReference type="PANTHER" id="PTHR10136:SF6">
    <property type="entry name" value="UTEROGLOBIN"/>
    <property type="match status" value="1"/>
</dbReference>
<dbReference type="GO" id="GO:0007165">
    <property type="term" value="P:signal transduction"/>
    <property type="evidence" value="ECO:0007669"/>
    <property type="project" value="InterPro"/>
</dbReference>
<comment type="similarity">
    <text evidence="2">Belongs to the secretoglobin family.</text>
</comment>
<evidence type="ECO:0000256" key="5">
    <source>
        <dbReference type="ARBA" id="ARBA00023005"/>
    </source>
</evidence>
<gene>
    <name evidence="11" type="primary">Scgb1a1</name>
</gene>
<evidence type="ECO:0000256" key="6">
    <source>
        <dbReference type="ARBA" id="ARBA00023157"/>
    </source>
</evidence>
<dbReference type="SMART" id="SM00096">
    <property type="entry name" value="UTG"/>
    <property type="match status" value="1"/>
</dbReference>
<evidence type="ECO:0000256" key="7">
    <source>
        <dbReference type="ARBA" id="ARBA00031712"/>
    </source>
</evidence>
<keyword evidence="4" id="KW-0964">Secreted</keyword>
<proteinExistence type="inferred from homology"/>
<dbReference type="OrthoDB" id="9585556at2759"/>
<dbReference type="GO" id="GO:0043488">
    <property type="term" value="P:regulation of mRNA stability"/>
    <property type="evidence" value="ECO:0007669"/>
    <property type="project" value="Ensembl"/>
</dbReference>
<comment type="subunit">
    <text evidence="8">Antiparallel homodimer; disulfide-linked. Interaction with LMBR1L is controversial.</text>
</comment>
<keyword evidence="5" id="KW-0593">Phospholipase A2 inhibitor</keyword>